<evidence type="ECO:0000256" key="1">
    <source>
        <dbReference type="SAM" id="MobiDB-lite"/>
    </source>
</evidence>
<dbReference type="Pfam" id="PF02171">
    <property type="entry name" value="Piwi"/>
    <property type="match status" value="1"/>
</dbReference>
<dbReference type="GO" id="GO:0003723">
    <property type="term" value="F:RNA binding"/>
    <property type="evidence" value="ECO:0007669"/>
    <property type="project" value="InterPro"/>
</dbReference>
<dbReference type="PROSITE" id="PS50822">
    <property type="entry name" value="PIWI"/>
    <property type="match status" value="1"/>
</dbReference>
<dbReference type="InterPro" id="IPR014811">
    <property type="entry name" value="ArgoL1"/>
</dbReference>
<evidence type="ECO:0000313" key="4">
    <source>
        <dbReference type="Proteomes" id="UP000244073"/>
    </source>
</evidence>
<dbReference type="PANTHER" id="PTHR22891">
    <property type="entry name" value="EUKARYOTIC TRANSLATION INITIATION FACTOR 2C"/>
    <property type="match status" value="1"/>
</dbReference>
<dbReference type="InterPro" id="IPR036085">
    <property type="entry name" value="PAZ_dom_sf"/>
</dbReference>
<dbReference type="Proteomes" id="UP000244073">
    <property type="component" value="Unassembled WGS sequence"/>
</dbReference>
<dbReference type="Pfam" id="PF08699">
    <property type="entry name" value="ArgoL1"/>
    <property type="match status" value="1"/>
</dbReference>
<feature type="compositionally biased region" description="Low complexity" evidence="1">
    <location>
        <begin position="315"/>
        <end position="330"/>
    </location>
</feature>
<dbReference type="GeneID" id="63809223"/>
<dbReference type="EMBL" id="MSFN02000001">
    <property type="protein sequence ID" value="PTU23924.1"/>
    <property type="molecule type" value="Genomic_DNA"/>
</dbReference>
<dbReference type="Pfam" id="PF16488">
    <property type="entry name" value="ArgoL2"/>
    <property type="match status" value="1"/>
</dbReference>
<evidence type="ECO:0000313" key="3">
    <source>
        <dbReference type="EMBL" id="PTU23924.1"/>
    </source>
</evidence>
<dbReference type="SMART" id="SM00950">
    <property type="entry name" value="Piwi"/>
    <property type="match status" value="1"/>
</dbReference>
<dbReference type="Pfam" id="PF02170">
    <property type="entry name" value="PAZ"/>
    <property type="match status" value="1"/>
</dbReference>
<dbReference type="CDD" id="cd02846">
    <property type="entry name" value="PAZ_argonaute_like"/>
    <property type="match status" value="1"/>
</dbReference>
<dbReference type="InterPro" id="IPR003100">
    <property type="entry name" value="PAZ_dom"/>
</dbReference>
<dbReference type="Pfam" id="PF16486">
    <property type="entry name" value="ArgoN"/>
    <property type="match status" value="1"/>
</dbReference>
<protein>
    <recommendedName>
        <fullName evidence="2">Piwi domain-containing protein</fullName>
    </recommendedName>
</protein>
<dbReference type="AlphaFoldDB" id="A0A2T5M5W8"/>
<dbReference type="InterPro" id="IPR036397">
    <property type="entry name" value="RNaseH_sf"/>
</dbReference>
<dbReference type="InterPro" id="IPR003165">
    <property type="entry name" value="Piwi"/>
</dbReference>
<comment type="caution">
    <text evidence="3">The sequence shown here is derived from an EMBL/GenBank/DDBJ whole genome shotgun (WGS) entry which is preliminary data.</text>
</comment>
<dbReference type="Gene3D" id="3.30.420.10">
    <property type="entry name" value="Ribonuclease H-like superfamily/Ribonuclease H"/>
    <property type="match status" value="1"/>
</dbReference>
<dbReference type="InterPro" id="IPR012337">
    <property type="entry name" value="RNaseH-like_sf"/>
</dbReference>
<feature type="domain" description="Piwi" evidence="2">
    <location>
        <begin position="572"/>
        <end position="893"/>
    </location>
</feature>
<dbReference type="Gene3D" id="2.170.260.10">
    <property type="entry name" value="paz domain"/>
    <property type="match status" value="1"/>
</dbReference>
<name>A0A2T5M5W8_9EURO</name>
<reference evidence="3 4" key="1">
    <citation type="journal article" date="2018" name="Proc. Natl. Acad. Sci. U.S.A.">
        <title>Linking secondary metabolites to gene clusters through genome sequencing of six diverse Aspergillus species.</title>
        <authorList>
            <person name="Kaerboelling I."/>
            <person name="Vesth T.C."/>
            <person name="Frisvad J.C."/>
            <person name="Nybo J.L."/>
            <person name="Theobald S."/>
            <person name="Kuo A."/>
            <person name="Bowyer P."/>
            <person name="Matsuda Y."/>
            <person name="Mondo S."/>
            <person name="Lyhne E.K."/>
            <person name="Kogle M.E."/>
            <person name="Clum A."/>
            <person name="Lipzen A."/>
            <person name="Salamov A."/>
            <person name="Ngan C.Y."/>
            <person name="Daum C."/>
            <person name="Chiniquy J."/>
            <person name="Barry K."/>
            <person name="LaButti K."/>
            <person name="Haridas S."/>
            <person name="Simmons B.A."/>
            <person name="Magnuson J.K."/>
            <person name="Mortensen U.H."/>
            <person name="Larsen T.O."/>
            <person name="Grigoriev I.V."/>
            <person name="Baker S.E."/>
            <person name="Andersen M.R."/>
        </authorList>
    </citation>
    <scope>NUCLEOTIDE SEQUENCE [LARGE SCALE GENOMIC DNA]</scope>
    <source>
        <strain evidence="3 4">IBT 24754</strain>
    </source>
</reference>
<dbReference type="RefSeq" id="XP_040755316.1">
    <property type="nucleotide sequence ID" value="XM_040892341.1"/>
</dbReference>
<dbReference type="OrthoDB" id="10252740at2759"/>
<evidence type="ECO:0000259" key="2">
    <source>
        <dbReference type="PROSITE" id="PS50822"/>
    </source>
</evidence>
<dbReference type="InterPro" id="IPR032472">
    <property type="entry name" value="ArgoL2"/>
</dbReference>
<dbReference type="VEuPathDB" id="FungiDB:P175DRAFT_010743"/>
<gene>
    <name evidence="3" type="ORF">P175DRAFT_010743</name>
</gene>
<organism evidence="3 4">
    <name type="scientific">Aspergillus ochraceoroseus IBT 24754</name>
    <dbReference type="NCBI Taxonomy" id="1392256"/>
    <lineage>
        <taxon>Eukaryota</taxon>
        <taxon>Fungi</taxon>
        <taxon>Dikarya</taxon>
        <taxon>Ascomycota</taxon>
        <taxon>Pezizomycotina</taxon>
        <taxon>Eurotiomycetes</taxon>
        <taxon>Eurotiomycetidae</taxon>
        <taxon>Eurotiales</taxon>
        <taxon>Aspergillaceae</taxon>
        <taxon>Aspergillus</taxon>
        <taxon>Aspergillus subgen. Nidulantes</taxon>
    </lineage>
</organism>
<dbReference type="InterPro" id="IPR032474">
    <property type="entry name" value="Argonaute_N"/>
</dbReference>
<dbReference type="Gene3D" id="3.40.50.2300">
    <property type="match status" value="1"/>
</dbReference>
<dbReference type="SUPFAM" id="SSF101690">
    <property type="entry name" value="PAZ domain"/>
    <property type="match status" value="1"/>
</dbReference>
<proteinExistence type="predicted"/>
<sequence length="933" mass="103554">MNKPRSPHNPERPGYGTQGREVLLYANYFELKSVGKGLYRYHLDIEGGGPRKSPTGKKAKQIVHLLLEEHFPELKTHIVTDYKSTMISHRKVLDEENEPVAFDVRYRDEYSDEYPERPEVYRVVCKFTGRLDPAHLLNYLTSSDAAAMFDSKADVLQALNIAVGHHPKSDTSIISTASNKHYPMVGGLVEKFNLGAGLEALRGYFVSVRAATARILVNVQVKYMACYQDGPLRQVIGEFQHSGSLDPHSLGKFLLKMKVRVTHIERKNKKGEMIPRIKTIRGLATPRDGQSLANPPKVSRIGAGPREVQFFLEAPGQPSSQQSGSASSQGKKGKKPAKAGPKPSGSYITVADFFQRYNVSVDPSMPVVNVGDKENPSYLPVEVCMVEPGQPAKAKLTPNQTQQMLRFAVRTPAQNAMSIVTQGTETLGIGDSANPTLVDFGIQHNPSLITVPGRVLSAPNVCYKDGKSNQKQITPIGGSWNMKSIRFSTSTKLSNWTWILIAPRKGRQHFENPNDLDDCLQKFTAKLNEVGVMAAAPKQGRRIVYNRDTYEMDINTTISDLLRVEGKSKLELILTILPFKDTELYNCIKQACDIRHGIRNVNVLGERFRNCADQYFANVGLKFNLKLGGINQLLRPTELGIIGENKTMLVGIDVTHPSPGSADNAPSVAGMVASIDSFLGQWPAEIRIQTKARNEMVEDLDSMLKSHLHRWASHHKGAFPENIIVYRDGVSEGQYDLVVENELPRLKDACKALYPASMTAKALPKFSIMIVGKRHHTRFFPTGDQDADRSSNPVNGTVVDRGITEARNWDFYLQAHTALKGTARPAHYFTIWDEIFVKIKPSSLPRGQTTADLLESMTHHMCYLFGRATKAVSICPPAYYADLVCTRARCYLSNVFDPVTPSGSVSAGSGPVSLFESSQVRIHPNVKDTMFYI</sequence>
<feature type="region of interest" description="Disordered" evidence="1">
    <location>
        <begin position="315"/>
        <end position="345"/>
    </location>
</feature>
<dbReference type="InterPro" id="IPR045246">
    <property type="entry name" value="Piwi_ago-like"/>
</dbReference>
<dbReference type="SMART" id="SM01163">
    <property type="entry name" value="DUF1785"/>
    <property type="match status" value="1"/>
</dbReference>
<dbReference type="SUPFAM" id="SSF53098">
    <property type="entry name" value="Ribonuclease H-like"/>
    <property type="match status" value="1"/>
</dbReference>
<dbReference type="CDD" id="cd04657">
    <property type="entry name" value="Piwi_ago-like"/>
    <property type="match status" value="1"/>
</dbReference>
<accession>A0A2T5M5W8</accession>